<protein>
    <submittedName>
        <fullName evidence="1">Related to uracil permease</fullName>
    </submittedName>
</protein>
<organism evidence="1 2">
    <name type="scientific">Neofusicoccum parvum</name>
    <dbReference type="NCBI Taxonomy" id="310453"/>
    <lineage>
        <taxon>Eukaryota</taxon>
        <taxon>Fungi</taxon>
        <taxon>Dikarya</taxon>
        <taxon>Ascomycota</taxon>
        <taxon>Pezizomycotina</taxon>
        <taxon>Dothideomycetes</taxon>
        <taxon>Dothideomycetes incertae sedis</taxon>
        <taxon>Botryosphaeriales</taxon>
        <taxon>Botryosphaeriaceae</taxon>
        <taxon>Neofusicoccum</taxon>
    </lineage>
</organism>
<gene>
    <name evidence="1" type="primary">g2508</name>
    <name evidence="1" type="ORF">NpPPO83_00002508</name>
</gene>
<dbReference type="EMBL" id="BSXG01000217">
    <property type="protein sequence ID" value="GME32189.1"/>
    <property type="molecule type" value="Genomic_DNA"/>
</dbReference>
<keyword evidence="2" id="KW-1185">Reference proteome</keyword>
<name>A0ACB5SA30_9PEZI</name>
<evidence type="ECO:0000313" key="1">
    <source>
        <dbReference type="EMBL" id="GME32189.1"/>
    </source>
</evidence>
<dbReference type="Proteomes" id="UP001165186">
    <property type="component" value="Unassembled WGS sequence"/>
</dbReference>
<evidence type="ECO:0000313" key="2">
    <source>
        <dbReference type="Proteomes" id="UP001165186"/>
    </source>
</evidence>
<proteinExistence type="predicted"/>
<comment type="caution">
    <text evidence="1">The sequence shown here is derived from an EMBL/GenBank/DDBJ whole genome shotgun (WGS) entry which is preliminary data.</text>
</comment>
<accession>A0ACB5SA30</accession>
<sequence length="553" mass="60775">MPLLHTLHHHLLVPRDASPTTAHLQRDTRPLPPSRRTYTPLSFVLLWLVTGSFNVSGWTTGSSLIALGLSVPQAMATVVAAHTFVGVVCVAGGAPGARWHVGFPFAQRAVWGVRGAWWPLANRVFLSFVWTATNTWYGGQCVRVLLCCVWPGFAGLDATRLAGGTMGLAEFVGYLVFLVACLPLMWVSPERYRTPFLVASGCVVPTVFVLLIWSMVRAAGGGALMADVSGVSGVVPAAEGGSARLGWMMMAGITANIGGVATHMFSQSDYTRYARKPGDQVLAQLIMVPLGTIVVSFIGMVCTSCAAQMYPDTTKLLWQPYAFLDAVRTHEGTSSARAGVAFASIVFVFSQFGMTVASNAVVAGIDLAAVSPRYFTIRRGGYFTVILSLVMQPWQLLNSASNFLTVVGGYSVFLGPFMGVMFADYYLVRRQNLKLTALYEMSDKSIYWFWKGVNWRCVIAWALGTWPLLPGFAEHVRNSDRVWPGWTHLYWMAWFVGCLVSGSIYVILDWFWPMPFKTAVDEEDVFGTFTEIPEIQGVEQKVEIQENMFPEKV</sequence>
<reference evidence="1" key="1">
    <citation type="submission" date="2024-09" db="EMBL/GenBank/DDBJ databases">
        <title>Draft Genome Sequences of Neofusicoccum parvum.</title>
        <authorList>
            <person name="Ashida A."/>
            <person name="Camagna M."/>
            <person name="Tanaka A."/>
            <person name="Takemoto D."/>
        </authorList>
    </citation>
    <scope>NUCLEOTIDE SEQUENCE</scope>
    <source>
        <strain evidence="1">PPO83</strain>
    </source>
</reference>